<organism evidence="15 16">
    <name type="scientific">Veillonella magna</name>
    <dbReference type="NCBI Taxonomy" id="464322"/>
    <lineage>
        <taxon>Bacteria</taxon>
        <taxon>Bacillati</taxon>
        <taxon>Bacillota</taxon>
        <taxon>Negativicutes</taxon>
        <taxon>Veillonellales</taxon>
        <taxon>Veillonellaceae</taxon>
        <taxon>Veillonella</taxon>
    </lineage>
</organism>
<dbReference type="PANTHER" id="PTHR43181:SF1">
    <property type="entry name" value="2-C-METHYL-D-ERYTHRITOL 2,4-CYCLODIPHOSPHATE SYNTHASE, CHLOROPLASTIC"/>
    <property type="match status" value="1"/>
</dbReference>
<evidence type="ECO:0000256" key="1">
    <source>
        <dbReference type="ARBA" id="ARBA00000200"/>
    </source>
</evidence>
<keyword evidence="8 13" id="KW-0548">Nucleotidyltransferase</keyword>
<feature type="region of interest" description="2-C-methyl-D-erythritol 4-phosphate cytidylyltransferase" evidence="13">
    <location>
        <begin position="1"/>
        <end position="233"/>
    </location>
</feature>
<feature type="site" description="Transition state stabilizer" evidence="13">
    <location>
        <position position="265"/>
    </location>
</feature>
<evidence type="ECO:0000313" key="15">
    <source>
        <dbReference type="EMBL" id="MBM6912081.1"/>
    </source>
</evidence>
<dbReference type="Proteomes" id="UP000707138">
    <property type="component" value="Unassembled WGS sequence"/>
</dbReference>
<evidence type="ECO:0000256" key="2">
    <source>
        <dbReference type="ARBA" id="ARBA00001282"/>
    </source>
</evidence>
<dbReference type="InterPro" id="IPR001228">
    <property type="entry name" value="IspD"/>
</dbReference>
<dbReference type="SUPFAM" id="SSF69765">
    <property type="entry name" value="IpsF-like"/>
    <property type="match status" value="1"/>
</dbReference>
<keyword evidence="10 13" id="KW-0414">Isoprene biosynthesis</keyword>
<gene>
    <name evidence="13" type="primary">ispDF</name>
    <name evidence="15" type="ORF">H6A01_01890</name>
</gene>
<feature type="site" description="Positions MEP for the nucleophilic attack" evidence="13">
    <location>
        <position position="155"/>
    </location>
</feature>
<dbReference type="PANTHER" id="PTHR43181">
    <property type="entry name" value="2-C-METHYL-D-ERYTHRITOL 2,4-CYCLODIPHOSPHATE SYNTHASE, CHLOROPLASTIC"/>
    <property type="match status" value="1"/>
</dbReference>
<reference evidence="15 16" key="1">
    <citation type="journal article" date="2021" name="Sci. Rep.">
        <title>The distribution of antibiotic resistance genes in chicken gut microbiota commensals.</title>
        <authorList>
            <person name="Juricova H."/>
            <person name="Matiasovicova J."/>
            <person name="Kubasova T."/>
            <person name="Cejkova D."/>
            <person name="Rychlik I."/>
        </authorList>
    </citation>
    <scope>NUCLEOTIDE SEQUENCE [LARGE SCALE GENOMIC DNA]</scope>
    <source>
        <strain evidence="15 16">An537</strain>
    </source>
</reference>
<comment type="cofactor">
    <cofactor evidence="3 13">
        <name>a divalent metal cation</name>
        <dbReference type="ChEBI" id="CHEBI:60240"/>
    </cofactor>
</comment>
<comment type="catalytic activity">
    <reaction evidence="2 13">
        <text>2-C-methyl-D-erythritol 4-phosphate + CTP + H(+) = 4-CDP-2-C-methyl-D-erythritol + diphosphate</text>
        <dbReference type="Rhea" id="RHEA:13429"/>
        <dbReference type="ChEBI" id="CHEBI:15378"/>
        <dbReference type="ChEBI" id="CHEBI:33019"/>
        <dbReference type="ChEBI" id="CHEBI:37563"/>
        <dbReference type="ChEBI" id="CHEBI:57823"/>
        <dbReference type="ChEBI" id="CHEBI:58262"/>
        <dbReference type="EC" id="2.7.7.60"/>
    </reaction>
</comment>
<dbReference type="SUPFAM" id="SSF53448">
    <property type="entry name" value="Nucleotide-diphospho-sugar transferases"/>
    <property type="match status" value="1"/>
</dbReference>
<comment type="catalytic activity">
    <reaction evidence="1 13">
        <text>4-CDP-2-C-methyl-D-erythritol 2-phosphate = 2-C-methyl-D-erythritol 2,4-cyclic diphosphate + CMP</text>
        <dbReference type="Rhea" id="RHEA:23864"/>
        <dbReference type="ChEBI" id="CHEBI:57919"/>
        <dbReference type="ChEBI" id="CHEBI:58483"/>
        <dbReference type="ChEBI" id="CHEBI:60377"/>
        <dbReference type="EC" id="4.6.1.12"/>
    </reaction>
</comment>
<dbReference type="GO" id="GO:0008685">
    <property type="term" value="F:2-C-methyl-D-erythritol 2,4-cyclodiphosphate synthase activity"/>
    <property type="evidence" value="ECO:0007669"/>
    <property type="project" value="UniProtKB-EC"/>
</dbReference>
<feature type="site" description="Positions MEP for the nucleophilic attack" evidence="13">
    <location>
        <position position="211"/>
    </location>
</feature>
<dbReference type="InterPro" id="IPR029044">
    <property type="entry name" value="Nucleotide-diphossugar_trans"/>
</dbReference>
<dbReference type="Gene3D" id="3.90.550.10">
    <property type="entry name" value="Spore Coat Polysaccharide Biosynthesis Protein SpsA, Chain A"/>
    <property type="match status" value="1"/>
</dbReference>
<dbReference type="PROSITE" id="PS01350">
    <property type="entry name" value="ISPF"/>
    <property type="match status" value="1"/>
</dbReference>
<dbReference type="InterPro" id="IPR020555">
    <property type="entry name" value="MECDP_synthase_CS"/>
</dbReference>
<evidence type="ECO:0000259" key="14">
    <source>
        <dbReference type="Pfam" id="PF02542"/>
    </source>
</evidence>
<evidence type="ECO:0000256" key="8">
    <source>
        <dbReference type="ARBA" id="ARBA00022695"/>
    </source>
</evidence>
<feature type="binding site" evidence="13">
    <location>
        <position position="373"/>
    </location>
    <ligand>
        <name>4-CDP-2-C-methyl-D-erythritol 2-phosphate</name>
        <dbReference type="ChEBI" id="CHEBI:57919"/>
    </ligand>
</feature>
<dbReference type="Gene3D" id="3.30.1330.50">
    <property type="entry name" value="2-C-methyl-D-erythritol 2,4-cyclodiphosphate synthase"/>
    <property type="match status" value="1"/>
</dbReference>
<dbReference type="NCBIfam" id="TIGR00151">
    <property type="entry name" value="ispF"/>
    <property type="match status" value="1"/>
</dbReference>
<evidence type="ECO:0000256" key="13">
    <source>
        <dbReference type="HAMAP-Rule" id="MF_01520"/>
    </source>
</evidence>
<feature type="site" description="Transition state stabilizer" evidence="13">
    <location>
        <position position="21"/>
    </location>
</feature>
<dbReference type="HAMAP" id="MF_01520">
    <property type="entry name" value="IspDF"/>
    <property type="match status" value="1"/>
</dbReference>
<feature type="binding site" evidence="13">
    <location>
        <begin position="363"/>
        <end position="366"/>
    </location>
    <ligand>
        <name>4-CDP-2-C-methyl-D-erythritol 2-phosphate</name>
        <dbReference type="ChEBI" id="CHEBI:57919"/>
    </ligand>
</feature>
<dbReference type="InterPro" id="IPR018294">
    <property type="entry name" value="ISPD_synthase_CS"/>
</dbReference>
<dbReference type="InterPro" id="IPR034683">
    <property type="entry name" value="IspD/TarI"/>
</dbReference>
<keyword evidence="16" id="KW-1185">Reference proteome</keyword>
<feature type="binding site" evidence="13">
    <location>
        <position position="273"/>
    </location>
    <ligand>
        <name>a divalent metal cation</name>
        <dbReference type="ChEBI" id="CHEBI:60240"/>
    </ligand>
</feature>
<comment type="pathway">
    <text evidence="5 13">Isoprenoid biosynthesis; isopentenyl diphosphate biosynthesis via DXP pathway; isopentenyl diphosphate from 1-deoxy-D-xylulose 5-phosphate: step 2/6.</text>
</comment>
<dbReference type="HAMAP" id="MF_00107">
    <property type="entry name" value="IspF"/>
    <property type="match status" value="1"/>
</dbReference>
<dbReference type="EMBL" id="JACJLA010000002">
    <property type="protein sequence ID" value="MBM6912081.1"/>
    <property type="molecule type" value="Genomic_DNA"/>
</dbReference>
<evidence type="ECO:0000256" key="11">
    <source>
        <dbReference type="ARBA" id="ARBA00023239"/>
    </source>
</evidence>
<feature type="binding site" evidence="13">
    <location>
        <begin position="265"/>
        <end position="266"/>
    </location>
    <ligand>
        <name>4-CDP-2-C-methyl-D-erythritol 2-phosphate</name>
        <dbReference type="ChEBI" id="CHEBI:57919"/>
    </ligand>
</feature>
<protein>
    <recommendedName>
        <fullName evidence="13">Bifunctional enzyme IspD/IspF</fullName>
    </recommendedName>
    <domain>
        <recommendedName>
            <fullName evidence="13">2-C-methyl-D-erythritol 4-phosphate cytidylyltransferase</fullName>
            <ecNumber evidence="13">2.7.7.60</ecNumber>
        </recommendedName>
        <alternativeName>
            <fullName evidence="13">4-diphosphocytidyl-2C-methyl-D-erythritol synthase</fullName>
        </alternativeName>
        <alternativeName>
            <fullName evidence="13">MEP cytidylyltransferase</fullName>
            <shortName evidence="13">MCT</shortName>
        </alternativeName>
    </domain>
    <domain>
        <recommendedName>
            <fullName evidence="13">2-C-methyl-D-erythritol 2,4-cyclodiphosphate synthase</fullName>
            <shortName evidence="13">MECDP-synthase</shortName>
            <shortName evidence="13">MECPP-synthase</shortName>
            <shortName evidence="13">MECPS</shortName>
            <ecNumber evidence="13">4.6.1.12</ecNumber>
        </recommendedName>
    </domain>
</protein>
<dbReference type="PROSITE" id="PS01295">
    <property type="entry name" value="ISPD"/>
    <property type="match status" value="1"/>
</dbReference>
<proteinExistence type="inferred from homology"/>
<evidence type="ECO:0000256" key="6">
    <source>
        <dbReference type="ARBA" id="ARBA00009789"/>
    </source>
</evidence>
<accession>A0ABS2GD47</accession>
<keyword evidence="11 13" id="KW-0456">Lyase</keyword>
<feature type="site" description="Transition state stabilizer" evidence="13">
    <location>
        <position position="14"/>
    </location>
</feature>
<keyword evidence="12 13" id="KW-0511">Multifunctional enzyme</keyword>
<dbReference type="InterPro" id="IPR036571">
    <property type="entry name" value="MECDP_synthase_sf"/>
</dbReference>
<comment type="similarity">
    <text evidence="6">Belongs to the IspD/TarI cytidylyltransferase family. IspD subfamily.</text>
</comment>
<evidence type="ECO:0000256" key="12">
    <source>
        <dbReference type="ARBA" id="ARBA00023268"/>
    </source>
</evidence>
<evidence type="ECO:0000256" key="10">
    <source>
        <dbReference type="ARBA" id="ARBA00023229"/>
    </source>
</evidence>
<dbReference type="EC" id="4.6.1.12" evidence="13"/>
<feature type="binding site" evidence="13">
    <location>
        <position position="239"/>
    </location>
    <ligand>
        <name>a divalent metal cation</name>
        <dbReference type="ChEBI" id="CHEBI:60240"/>
    </ligand>
</feature>
<comment type="similarity">
    <text evidence="13">In the C-terminal section; belongs to the IspF family.</text>
</comment>
<evidence type="ECO:0000256" key="9">
    <source>
        <dbReference type="ARBA" id="ARBA00022723"/>
    </source>
</evidence>
<dbReference type="CDD" id="cd00554">
    <property type="entry name" value="MECDP_synthase"/>
    <property type="match status" value="1"/>
</dbReference>
<comment type="caution">
    <text evidence="15">The sequence shown here is derived from an EMBL/GenBank/DDBJ whole genome shotgun (WGS) entry which is preliminary data.</text>
</comment>
<dbReference type="Pfam" id="PF01128">
    <property type="entry name" value="IspD"/>
    <property type="match status" value="1"/>
</dbReference>
<name>A0ABS2GD47_9FIRM</name>
<feature type="region of interest" description="2-C-methyl-D-erythritol 2,4-cyclodiphosphate synthase" evidence="13">
    <location>
        <begin position="233"/>
        <end position="391"/>
    </location>
</feature>
<dbReference type="RefSeq" id="WP_205087356.1">
    <property type="nucleotide sequence ID" value="NZ_JACJLA010000002.1"/>
</dbReference>
<evidence type="ECO:0000256" key="5">
    <source>
        <dbReference type="ARBA" id="ARBA00004787"/>
    </source>
</evidence>
<dbReference type="InterPro" id="IPR003526">
    <property type="entry name" value="MECDP_synthase"/>
</dbReference>
<keyword evidence="7 13" id="KW-0808">Transferase</keyword>
<dbReference type="InterPro" id="IPR026596">
    <property type="entry name" value="IspD/F"/>
</dbReference>
<feature type="binding site" evidence="13">
    <location>
        <begin position="239"/>
        <end position="241"/>
    </location>
    <ligand>
        <name>4-CDP-2-C-methyl-D-erythritol 2-phosphate</name>
        <dbReference type="ChEBI" id="CHEBI:57919"/>
    </ligand>
</feature>
<dbReference type="CDD" id="cd02516">
    <property type="entry name" value="CDP-ME_synthetase"/>
    <property type="match status" value="1"/>
</dbReference>
<evidence type="ECO:0000256" key="4">
    <source>
        <dbReference type="ARBA" id="ARBA00004709"/>
    </source>
</evidence>
<evidence type="ECO:0000256" key="7">
    <source>
        <dbReference type="ARBA" id="ARBA00022679"/>
    </source>
</evidence>
<dbReference type="NCBIfam" id="TIGR00453">
    <property type="entry name" value="ispD"/>
    <property type="match status" value="1"/>
</dbReference>
<dbReference type="EC" id="2.7.7.60" evidence="13"/>
<sequence>MISCILLVAGCGRRMCMNKNKIFLRIGGLSLVQWNLKHLREVTNLAEVVIVTAPGERDSIQDEVAAMGEFPWRVVYCDGGKERQDSVENGLAMVGDDCNVVLVHDGARPMAAAELFEAVAVKAAEVGAALAAVPAVDTIKRVDSDASRSLATLPREELYIAQTPQGFRKDVMIASRRYAVTHKVRGTDDVSLVEAMGEPVAIVTGDYKNIKITTPSDRQAAMCYLGGKQPMMRVGYGYDIHRFKEGRPCILGGVTIESPIGPDGHSDADVLIHALMDALLGAAGLRDIGYYFPPEDMQYKGISSMELLRRVNLLLKEEGLKAYNVDVMVIAEAPKLKPHIEQMKENIARVLDMEPGYISVKATTNEMLGALGRKEGIAAQAVVTLCEREDL</sequence>
<evidence type="ECO:0000256" key="3">
    <source>
        <dbReference type="ARBA" id="ARBA00001968"/>
    </source>
</evidence>
<feature type="domain" description="2-C-methyl-D-erythritol 2,4-cyclodiphosphate synthase" evidence="14">
    <location>
        <begin position="232"/>
        <end position="385"/>
    </location>
</feature>
<comment type="pathway">
    <text evidence="4 13">Isoprenoid biosynthesis; isopentenyl diphosphate biosynthesis via DXP pathway; isopentenyl diphosphate from 1-deoxy-D-xylulose 5-phosphate: step 4/6.</text>
</comment>
<dbReference type="Pfam" id="PF02542">
    <property type="entry name" value="YgbB"/>
    <property type="match status" value="1"/>
</dbReference>
<comment type="similarity">
    <text evidence="13">In the N-terminal section; belongs to the IspD/TarI cytidylyltransferase family. IspD subfamily.</text>
</comment>
<keyword evidence="9 13" id="KW-0479">Metal-binding</keyword>
<feature type="binding site" evidence="13">
    <location>
        <begin position="287"/>
        <end position="289"/>
    </location>
    <ligand>
        <name>4-CDP-2-C-methyl-D-erythritol 2-phosphate</name>
        <dbReference type="ChEBI" id="CHEBI:57919"/>
    </ligand>
</feature>
<feature type="binding site" evidence="13">
    <location>
        <position position="241"/>
    </location>
    <ligand>
        <name>a divalent metal cation</name>
        <dbReference type="ChEBI" id="CHEBI:60240"/>
    </ligand>
</feature>
<evidence type="ECO:0000313" key="16">
    <source>
        <dbReference type="Proteomes" id="UP000707138"/>
    </source>
</evidence>
<comment type="caution">
    <text evidence="13">Lacks conserved residue(s) required for the propagation of feature annotation.</text>
</comment>
<comment type="function">
    <text evidence="13">Bifunctional enzyme that catalyzes the formation of 4-diphosphocytidyl-2-C-methyl-D-erythritol from CTP and 2-C-methyl-D-erythritol 4-phosphate (MEP) (IspD), and catalyzes the conversion of 4-diphosphocytidyl-2-C-methyl-D-erythritol 2-phosphate (CDP-ME2P) to 2-C-methyl-D-erythritol 2,4-cyclodiphosphate (ME-CPP) with a corresponding release of cytidine 5-monophosphate (CMP) (IspF).</text>
</comment>
<feature type="site" description="Transition state stabilizer" evidence="13">
    <location>
        <position position="364"/>
    </location>
</feature>